<evidence type="ECO:0000313" key="2">
    <source>
        <dbReference type="EMBL" id="KAE8008534.1"/>
    </source>
</evidence>
<accession>A0A5N6QND6</accession>
<evidence type="ECO:0000256" key="1">
    <source>
        <dbReference type="SAM" id="Phobius"/>
    </source>
</evidence>
<dbReference type="PANTHER" id="PTHR33640:SF8">
    <property type="entry name" value="TRANSMEMBRANE PROTEIN"/>
    <property type="match status" value="1"/>
</dbReference>
<feature type="transmembrane region" description="Helical" evidence="1">
    <location>
        <begin position="67"/>
        <end position="88"/>
    </location>
</feature>
<gene>
    <name evidence="2" type="ORF">FH972_005037</name>
</gene>
<name>A0A5N6QND6_9ROSI</name>
<dbReference type="AlphaFoldDB" id="A0A5N6QND6"/>
<proteinExistence type="predicted"/>
<sequence length="214" mass="25153">MQMDSFNFYNIKVEKENAMLKHRQFQKIANLFRVIEVCLVLLLISRLSMKLPLAVKNSGGYFRDLTVVLASPRFVFFVGNAIVITLFAKSGRKTPGLDLCEEIIKNTEKNQKVHPDETTRYLHKRSTYDESTVKDYRRTQSYSQSSTNRVCEKSRRVLRHQETEIYRNSSRSCEGLAKSSYPEDEMSNEEFQRKVEAFIARQQRFRREEEDSVL</sequence>
<evidence type="ECO:0008006" key="4">
    <source>
        <dbReference type="Google" id="ProtNLM"/>
    </source>
</evidence>
<dbReference type="OrthoDB" id="1095087at2759"/>
<evidence type="ECO:0000313" key="3">
    <source>
        <dbReference type="Proteomes" id="UP000327013"/>
    </source>
</evidence>
<keyword evidence="3" id="KW-1185">Reference proteome</keyword>
<dbReference type="EMBL" id="CM017322">
    <property type="protein sequence ID" value="KAE8008534.1"/>
    <property type="molecule type" value="Genomic_DNA"/>
</dbReference>
<keyword evidence="1" id="KW-0812">Transmembrane</keyword>
<reference evidence="2 3" key="1">
    <citation type="submission" date="2019-06" db="EMBL/GenBank/DDBJ databases">
        <title>A chromosomal-level reference genome of Carpinus fangiana (Coryloideae, Betulaceae).</title>
        <authorList>
            <person name="Yang X."/>
            <person name="Wang Z."/>
            <person name="Zhang L."/>
            <person name="Hao G."/>
            <person name="Liu J."/>
            <person name="Yang Y."/>
        </authorList>
    </citation>
    <scope>NUCLEOTIDE SEQUENCE [LARGE SCALE GENOMIC DNA]</scope>
    <source>
        <strain evidence="2">Cfa_2016G</strain>
        <tissue evidence="2">Leaf</tissue>
    </source>
</reference>
<dbReference type="Proteomes" id="UP000327013">
    <property type="component" value="Chromosome 2"/>
</dbReference>
<feature type="transmembrane region" description="Helical" evidence="1">
    <location>
        <begin position="28"/>
        <end position="47"/>
    </location>
</feature>
<dbReference type="PANTHER" id="PTHR33640">
    <property type="entry name" value="TRANSMEMBRANE PROTEIN"/>
    <property type="match status" value="1"/>
</dbReference>
<keyword evidence="1" id="KW-1133">Transmembrane helix</keyword>
<keyword evidence="1" id="KW-0472">Membrane</keyword>
<protein>
    <recommendedName>
        <fullName evidence="4">DUF4408 domain-containing protein</fullName>
    </recommendedName>
</protein>
<organism evidence="2 3">
    <name type="scientific">Carpinus fangiana</name>
    <dbReference type="NCBI Taxonomy" id="176857"/>
    <lineage>
        <taxon>Eukaryota</taxon>
        <taxon>Viridiplantae</taxon>
        <taxon>Streptophyta</taxon>
        <taxon>Embryophyta</taxon>
        <taxon>Tracheophyta</taxon>
        <taxon>Spermatophyta</taxon>
        <taxon>Magnoliopsida</taxon>
        <taxon>eudicotyledons</taxon>
        <taxon>Gunneridae</taxon>
        <taxon>Pentapetalae</taxon>
        <taxon>rosids</taxon>
        <taxon>fabids</taxon>
        <taxon>Fagales</taxon>
        <taxon>Betulaceae</taxon>
        <taxon>Carpinus</taxon>
    </lineage>
</organism>